<dbReference type="CDD" id="cd01948">
    <property type="entry name" value="EAL"/>
    <property type="match status" value="1"/>
</dbReference>
<evidence type="ECO:0000313" key="4">
    <source>
        <dbReference type="Proteomes" id="UP000050378"/>
    </source>
</evidence>
<feature type="domain" description="EAL" evidence="2">
    <location>
        <begin position="592"/>
        <end position="845"/>
    </location>
</feature>
<keyword evidence="1" id="KW-1133">Transmembrane helix</keyword>
<feature type="transmembrane region" description="Helical" evidence="1">
    <location>
        <begin position="271"/>
        <end position="290"/>
    </location>
</feature>
<dbReference type="SMART" id="SM00052">
    <property type="entry name" value="EAL"/>
    <property type="match status" value="1"/>
</dbReference>
<dbReference type="InterPro" id="IPR011623">
    <property type="entry name" value="7TMR_DISM_rcpt_extracell_dom1"/>
</dbReference>
<proteinExistence type="predicted"/>
<feature type="transmembrane region" description="Helical" evidence="1">
    <location>
        <begin position="234"/>
        <end position="259"/>
    </location>
</feature>
<dbReference type="InterPro" id="IPR035919">
    <property type="entry name" value="EAL_sf"/>
</dbReference>
<dbReference type="InterPro" id="IPR001633">
    <property type="entry name" value="EAL_dom"/>
</dbReference>
<accession>A0A0P7DV02</accession>
<dbReference type="SUPFAM" id="SSF141868">
    <property type="entry name" value="EAL domain-like"/>
    <property type="match status" value="1"/>
</dbReference>
<dbReference type="GO" id="GO:0071111">
    <property type="term" value="F:cyclic-guanylate-specific phosphodiesterase activity"/>
    <property type="evidence" value="ECO:0007669"/>
    <property type="project" value="InterPro"/>
</dbReference>
<evidence type="ECO:0000259" key="2">
    <source>
        <dbReference type="PROSITE" id="PS50883"/>
    </source>
</evidence>
<dbReference type="PATRIC" id="fig|570156.3.peg.75"/>
<dbReference type="InterPro" id="IPR011622">
    <property type="entry name" value="7TMR_DISM_rcpt_extracell_dom2"/>
</dbReference>
<name>A0A0P7DV02_9GAMM</name>
<dbReference type="InterPro" id="IPR050706">
    <property type="entry name" value="Cyclic-di-GMP_PDE-like"/>
</dbReference>
<dbReference type="PANTHER" id="PTHR33121:SF79">
    <property type="entry name" value="CYCLIC DI-GMP PHOSPHODIESTERASE PDED-RELATED"/>
    <property type="match status" value="1"/>
</dbReference>
<dbReference type="EMBL" id="LJTC01000001">
    <property type="protein sequence ID" value="KPM85283.1"/>
    <property type="molecule type" value="Genomic_DNA"/>
</dbReference>
<dbReference type="Pfam" id="PF07695">
    <property type="entry name" value="7TMR-DISM_7TM"/>
    <property type="match status" value="1"/>
</dbReference>
<reference evidence="3 4" key="1">
    <citation type="submission" date="2015-09" db="EMBL/GenBank/DDBJ databases">
        <title>Draft Genome Sequence of Pseudoalteromonas lipolytica UCD-48B.</title>
        <authorList>
            <person name="Krusor M."/>
            <person name="Coil D.A."/>
            <person name="Lang J.M."/>
            <person name="Eisen J.A."/>
            <person name="Alexiev A."/>
        </authorList>
    </citation>
    <scope>NUCLEOTIDE SEQUENCE [LARGE SCALE GENOMIC DNA]</scope>
    <source>
        <strain evidence="3 4">UCD-48B</strain>
    </source>
</reference>
<feature type="transmembrane region" description="Helical" evidence="1">
    <location>
        <begin position="357"/>
        <end position="374"/>
    </location>
</feature>
<dbReference type="PANTHER" id="PTHR33121">
    <property type="entry name" value="CYCLIC DI-GMP PHOSPHODIESTERASE PDEF"/>
    <property type="match status" value="1"/>
</dbReference>
<dbReference type="STRING" id="570156.AOG27_00385"/>
<feature type="transmembrane region" description="Helical" evidence="1">
    <location>
        <begin position="327"/>
        <end position="345"/>
    </location>
</feature>
<protein>
    <submittedName>
        <fullName evidence="3">Diguanylate phosphodiesterase</fullName>
    </submittedName>
</protein>
<gene>
    <name evidence="3" type="ORF">AOG27_00385</name>
</gene>
<dbReference type="AlphaFoldDB" id="A0A0P7DV02"/>
<evidence type="ECO:0000313" key="3">
    <source>
        <dbReference type="EMBL" id="KPM85283.1"/>
    </source>
</evidence>
<dbReference type="Pfam" id="PF00563">
    <property type="entry name" value="EAL"/>
    <property type="match status" value="1"/>
</dbReference>
<keyword evidence="1" id="KW-0812">Transmembrane</keyword>
<keyword evidence="1" id="KW-0472">Membrane</keyword>
<evidence type="ECO:0000256" key="1">
    <source>
        <dbReference type="SAM" id="Phobius"/>
    </source>
</evidence>
<feature type="transmembrane region" description="Helical" evidence="1">
    <location>
        <begin position="386"/>
        <end position="406"/>
    </location>
</feature>
<feature type="transmembrane region" description="Helical" evidence="1">
    <location>
        <begin position="206"/>
        <end position="227"/>
    </location>
</feature>
<comment type="caution">
    <text evidence="3">The sequence shown here is derived from an EMBL/GenBank/DDBJ whole genome shotgun (WGS) entry which is preliminary data.</text>
</comment>
<dbReference type="Gene3D" id="3.20.20.450">
    <property type="entry name" value="EAL domain"/>
    <property type="match status" value="1"/>
</dbReference>
<feature type="transmembrane region" description="Helical" evidence="1">
    <location>
        <begin position="20"/>
        <end position="45"/>
    </location>
</feature>
<dbReference type="Proteomes" id="UP000050378">
    <property type="component" value="Unassembled WGS sequence"/>
</dbReference>
<dbReference type="PROSITE" id="PS50883">
    <property type="entry name" value="EAL"/>
    <property type="match status" value="1"/>
</dbReference>
<dbReference type="Gene3D" id="2.60.40.2380">
    <property type="match status" value="1"/>
</dbReference>
<organism evidence="3 4">
    <name type="scientific">Pseudoalteromonas lipolytica</name>
    <dbReference type="NCBI Taxonomy" id="570156"/>
    <lineage>
        <taxon>Bacteria</taxon>
        <taxon>Pseudomonadati</taxon>
        <taxon>Pseudomonadota</taxon>
        <taxon>Gammaproteobacteria</taxon>
        <taxon>Alteromonadales</taxon>
        <taxon>Pseudoalteromonadaceae</taxon>
        <taxon>Pseudoalteromonas</taxon>
    </lineage>
</organism>
<sequence length="846" mass="96294">MLHYENIYLDKELILNNKALKYNFVSFLILTILFFIIATLAAHLASPTRYTIDKTAPIYSNTAYRIDSSKALTLEQFLAEPDKLKHRPFKDVEWDLAAQDYWLKLDLENRQAKPVELAIHFDNPMVDYLSVYHVDDTGQLIDTTELGDKISGLSLFQYSTPHSMLTMQGYEQTSLIIKIDTVGISKTPINIYGEKEFQDLLRSQSGIWGIFIGVLIMAALYNLVLFLGIRDRVYLIYIGYIISALLLMGSVLGFGFYLWPLSWQIFFNEQVVFSNYAIAFFTVAFCTMFLRYHKDNCRLYKLSISFLALLFSLGLLSFFMLEYHSSKIFFAIMVPLYILCICMIYKKLVSGFRWAKFYVMSWVPLIVGAAIQPLELTGFIPYSFAVRHIFLVAILCEIVLMAMALADRVRYQREKALYHATHTQQTELLNQAMLKQAYMAIASEQRLANLCLVKIEQFNALMSILKPSQSSQIIITVAQSLEHQINKNRQFINLESALDNSPKIADLGNGVLAFISTKIQSQAELHQELSNLCKQLPKQYKVAGLDLQLYYRHSITEPVSDDGFDIWLQRGYLGLSQKQQNIDFNTPHIDMDVSLAAELQQAMRSNTLAIYLQPIINLRSGATCGAEALLRWPTAGKYLDIEQLILLAERTGLINELSLWVIDQACLAAAQLNRQGYRDHTISVNLSAKNLAIPKLVEKVENTILKHGITADQLKFELTEFALIKNHDEMVSFISELNKLGSKVVLDDFGTGYSSLNYLVNYSFSTIKVDKSFILDLVNNTTNQVVVKTAIDMAHNLDMNITIEGIEDQETEKMLIKMGADQGQGYYYSKAVPINEYLSFIASQFK</sequence>
<feature type="transmembrane region" description="Helical" evidence="1">
    <location>
        <begin position="302"/>
        <end position="321"/>
    </location>
</feature>
<dbReference type="Pfam" id="PF07696">
    <property type="entry name" value="7TMR-DISMED2"/>
    <property type="match status" value="1"/>
</dbReference>